<name>A0A4R0NR98_9SPHI</name>
<evidence type="ECO:0000313" key="2">
    <source>
        <dbReference type="EMBL" id="TCD02699.1"/>
    </source>
</evidence>
<feature type="transmembrane region" description="Helical" evidence="1">
    <location>
        <begin position="7"/>
        <end position="27"/>
    </location>
</feature>
<feature type="transmembrane region" description="Helical" evidence="1">
    <location>
        <begin position="59"/>
        <end position="78"/>
    </location>
</feature>
<comment type="caution">
    <text evidence="2">The sequence shown here is derived from an EMBL/GenBank/DDBJ whole genome shotgun (WGS) entry which is preliminary data.</text>
</comment>
<accession>A0A4R0NR98</accession>
<evidence type="ECO:0000313" key="3">
    <source>
        <dbReference type="Proteomes" id="UP000293347"/>
    </source>
</evidence>
<keyword evidence="1" id="KW-1133">Transmembrane helix</keyword>
<feature type="transmembrane region" description="Helical" evidence="1">
    <location>
        <begin position="277"/>
        <end position="299"/>
    </location>
</feature>
<sequence>MKRLIQVDAIIFLLFALYLLGGVLYPYESILRRGFQLLILAISLVFFIKTMLIKRKSTVYKAWTALLFLNILGFLFTADFNSKSHVGLILIIFTNSLPFYPIYYLSYKEKIKPRDLLVFFLLILPIAIGSFYFNKAQVMMELSADNIVNNFAYLFVFLLPYTLLFKNRVMAILAIVVLIFFIVQGAKRGAVVLGAIGLLYFCYYQFRTIEKRNLIKGYLIAVLGVSVLAYYTYDFLASNEYLLQRLEVINLQTGEGTSGRNIIYSAILEGWYSSDNFLRLLFGYGFAGSLFLTGGSFAHNDWLELLSNFGLLGISIYIILFITTLKYTLKLKNQEDKLIMLCIITIWFVSTMFSMNYIHGFSFFQSIILAYFLGSTTRKIQFS</sequence>
<feature type="transmembrane region" description="Helical" evidence="1">
    <location>
        <begin position="305"/>
        <end position="325"/>
    </location>
</feature>
<keyword evidence="3" id="KW-1185">Reference proteome</keyword>
<reference evidence="2 3" key="1">
    <citation type="submission" date="2019-02" db="EMBL/GenBank/DDBJ databases">
        <title>Pedobacter sp. RP-1-14 sp. nov., isolated from Arctic soil.</title>
        <authorList>
            <person name="Dahal R.H."/>
        </authorList>
    </citation>
    <scope>NUCLEOTIDE SEQUENCE [LARGE SCALE GENOMIC DNA]</scope>
    <source>
        <strain evidence="2 3">RP-1-14</strain>
    </source>
</reference>
<dbReference type="AlphaFoldDB" id="A0A4R0NR98"/>
<feature type="transmembrane region" description="Helical" evidence="1">
    <location>
        <begin position="33"/>
        <end position="52"/>
    </location>
</feature>
<feature type="transmembrane region" description="Helical" evidence="1">
    <location>
        <begin position="190"/>
        <end position="206"/>
    </location>
</feature>
<dbReference type="Proteomes" id="UP000293347">
    <property type="component" value="Unassembled WGS sequence"/>
</dbReference>
<feature type="transmembrane region" description="Helical" evidence="1">
    <location>
        <begin position="153"/>
        <end position="183"/>
    </location>
</feature>
<dbReference type="EMBL" id="SJSL01000001">
    <property type="protein sequence ID" value="TCD02699.1"/>
    <property type="molecule type" value="Genomic_DNA"/>
</dbReference>
<feature type="transmembrane region" description="Helical" evidence="1">
    <location>
        <begin position="84"/>
        <end position="104"/>
    </location>
</feature>
<gene>
    <name evidence="2" type="ORF">EZ437_01545</name>
</gene>
<evidence type="ECO:0000256" key="1">
    <source>
        <dbReference type="SAM" id="Phobius"/>
    </source>
</evidence>
<feature type="transmembrane region" description="Helical" evidence="1">
    <location>
        <begin position="116"/>
        <end position="133"/>
    </location>
</feature>
<organism evidence="2 3">
    <name type="scientific">Pedobacter psychroterrae</name>
    <dbReference type="NCBI Taxonomy" id="2530453"/>
    <lineage>
        <taxon>Bacteria</taxon>
        <taxon>Pseudomonadati</taxon>
        <taxon>Bacteroidota</taxon>
        <taxon>Sphingobacteriia</taxon>
        <taxon>Sphingobacteriales</taxon>
        <taxon>Sphingobacteriaceae</taxon>
        <taxon>Pedobacter</taxon>
    </lineage>
</organism>
<keyword evidence="1" id="KW-0812">Transmembrane</keyword>
<protein>
    <recommendedName>
        <fullName evidence="4">O-antigen ligase-like membrane protein</fullName>
    </recommendedName>
</protein>
<proteinExistence type="predicted"/>
<evidence type="ECO:0008006" key="4">
    <source>
        <dbReference type="Google" id="ProtNLM"/>
    </source>
</evidence>
<dbReference type="OrthoDB" id="1083229at2"/>
<keyword evidence="1" id="KW-0472">Membrane</keyword>
<feature type="transmembrane region" description="Helical" evidence="1">
    <location>
        <begin position="337"/>
        <end position="355"/>
    </location>
</feature>
<dbReference type="RefSeq" id="WP_131592559.1">
    <property type="nucleotide sequence ID" value="NZ_SJSL01000001.1"/>
</dbReference>
<feature type="transmembrane region" description="Helical" evidence="1">
    <location>
        <begin position="218"/>
        <end position="236"/>
    </location>
</feature>